<feature type="domain" description="SsuA/THI5-like" evidence="2">
    <location>
        <begin position="68"/>
        <end position="260"/>
    </location>
</feature>
<dbReference type="KEGG" id="pau:PA14_02360"/>
<reference evidence="3 4" key="1">
    <citation type="journal article" date="2006" name="Genome Biol.">
        <title>Genomic analysis reveals that Pseudomonas aeruginosa virulence is combinatorial.</title>
        <authorList>
            <person name="Lee D.G."/>
            <person name="Urbach J.M."/>
            <person name="Wu G."/>
            <person name="Liberati N.T."/>
            <person name="Feinbaum R.L."/>
            <person name="Miyata S."/>
            <person name="Diggins L.T."/>
            <person name="He J."/>
            <person name="Saucier M."/>
            <person name="Deziel E."/>
            <person name="Friedman L."/>
            <person name="Li L."/>
            <person name="Grills G."/>
            <person name="Montgomery K."/>
            <person name="Kucherlapati R."/>
            <person name="Rahme L.G."/>
            <person name="Ausubel F.M."/>
        </authorList>
    </citation>
    <scope>NUCLEOTIDE SEQUENCE [LARGE SCALE GENOMIC DNA]</scope>
    <source>
        <strain evidence="3 4">UCBPP-PA14</strain>
    </source>
</reference>
<organism evidence="3 4">
    <name type="scientific">Pseudomonas aeruginosa (strain UCBPP-PA14)</name>
    <dbReference type="NCBI Taxonomy" id="208963"/>
    <lineage>
        <taxon>Bacteria</taxon>
        <taxon>Pseudomonadati</taxon>
        <taxon>Pseudomonadota</taxon>
        <taxon>Gammaproteobacteria</taxon>
        <taxon>Pseudomonadales</taxon>
        <taxon>Pseudomonadaceae</taxon>
        <taxon>Pseudomonas</taxon>
    </lineage>
</organism>
<dbReference type="SUPFAM" id="SSF53850">
    <property type="entry name" value="Periplasmic binding protein-like II"/>
    <property type="match status" value="1"/>
</dbReference>
<sequence length="353" mass="37194">MKALTSSLLGLFAAPVLAGLLGAYVPLASAAPPKEIRIAVPDVSAGSSHSGGGVVDVLYTRQLLEKEFANDGIAVKWSFFKGAGPVVNEAFANGQVDFAYLGDLAAIIGKSGGLDSRLLAATARGVNHYLGVQPGSGIKTLEDLKGKRVGIFRGTASQLSFDNALASVGLSEKDLKVINLDFSAALSALAARQIDATWGLAGLFALRDRGLAEIPLSTRDLNGAGTLQALLVGSGAFVDAHPDITERLLKVQLQAQDWLAREENRDAYIELVSKQASYPVVILQSEYRGRKLGDALSPRLDADFLGRLDASIQAAKRFGLIRREFSAEQWAAPELLEAAGKLAKAKAVAQAAE</sequence>
<dbReference type="BioCyc" id="PAER208963:G1G74-194-MONOMER"/>
<evidence type="ECO:0000259" key="2">
    <source>
        <dbReference type="Pfam" id="PF09084"/>
    </source>
</evidence>
<accession>A0A0H2ZKA9</accession>
<evidence type="ECO:0000313" key="4">
    <source>
        <dbReference type="Proteomes" id="UP000000653"/>
    </source>
</evidence>
<dbReference type="AlphaFoldDB" id="A0A0H2ZKA9"/>
<dbReference type="FunFam" id="3.40.190.10:FF:000282">
    <property type="entry name" value="Nitrate ABC transporter substrate-binding protein"/>
    <property type="match status" value="1"/>
</dbReference>
<keyword evidence="1" id="KW-0732">Signal</keyword>
<evidence type="ECO:0000313" key="3">
    <source>
        <dbReference type="EMBL" id="ABJ15143.1"/>
    </source>
</evidence>
<evidence type="ECO:0000256" key="1">
    <source>
        <dbReference type="SAM" id="SignalP"/>
    </source>
</evidence>
<dbReference type="HOGENOM" id="CLU_028871_12_2_6"/>
<dbReference type="Pfam" id="PF09084">
    <property type="entry name" value="NMT1"/>
    <property type="match status" value="1"/>
</dbReference>
<feature type="signal peptide" evidence="1">
    <location>
        <begin position="1"/>
        <end position="18"/>
    </location>
</feature>
<proteinExistence type="predicted"/>
<dbReference type="PANTHER" id="PTHR30024">
    <property type="entry name" value="ALIPHATIC SULFONATES-BINDING PROTEIN-RELATED"/>
    <property type="match status" value="1"/>
</dbReference>
<protein>
    <submittedName>
        <fullName evidence="3">Putative binding protein component of ABC transporter</fullName>
    </submittedName>
</protein>
<dbReference type="InterPro" id="IPR015168">
    <property type="entry name" value="SsuA/THI5"/>
</dbReference>
<dbReference type="RefSeq" id="WP_003112655.1">
    <property type="nucleotide sequence ID" value="NC_008463.1"/>
</dbReference>
<dbReference type="SMR" id="A0A0H2ZKA9"/>
<dbReference type="PANTHER" id="PTHR30024:SF21">
    <property type="entry name" value="ABC TRANSPORTER SUBSTRATE-BINDING PROTEIN"/>
    <property type="match status" value="1"/>
</dbReference>
<feature type="chain" id="PRO_5030007960" evidence="1">
    <location>
        <begin position="19"/>
        <end position="353"/>
    </location>
</feature>
<dbReference type="Gene3D" id="3.40.190.10">
    <property type="entry name" value="Periplasmic binding protein-like II"/>
    <property type="match status" value="2"/>
</dbReference>
<dbReference type="Proteomes" id="UP000000653">
    <property type="component" value="Chromosome"/>
</dbReference>
<gene>
    <name evidence="3" type="primary">atsR</name>
    <name evidence="3" type="ordered locus">PA14_02360</name>
</gene>
<name>A0A0H2ZKA9_PSEAB</name>
<dbReference type="EMBL" id="CP000438">
    <property type="protein sequence ID" value="ABJ15143.1"/>
    <property type="molecule type" value="Genomic_DNA"/>
</dbReference>